<reference evidence="1 2" key="1">
    <citation type="journal article" date="2020" name="Cell">
        <title>Large-Scale Comparative Analyses of Tick Genomes Elucidate Their Genetic Diversity and Vector Capacities.</title>
        <authorList>
            <consortium name="Tick Genome and Microbiome Consortium (TIGMIC)"/>
            <person name="Jia N."/>
            <person name="Wang J."/>
            <person name="Shi W."/>
            <person name="Du L."/>
            <person name="Sun Y."/>
            <person name="Zhan W."/>
            <person name="Jiang J.F."/>
            <person name="Wang Q."/>
            <person name="Zhang B."/>
            <person name="Ji P."/>
            <person name="Bell-Sakyi L."/>
            <person name="Cui X.M."/>
            <person name="Yuan T.T."/>
            <person name="Jiang B.G."/>
            <person name="Yang W.F."/>
            <person name="Lam T.T."/>
            <person name="Chang Q.C."/>
            <person name="Ding S.J."/>
            <person name="Wang X.J."/>
            <person name="Zhu J.G."/>
            <person name="Ruan X.D."/>
            <person name="Zhao L."/>
            <person name="Wei J.T."/>
            <person name="Ye R.Z."/>
            <person name="Que T.C."/>
            <person name="Du C.H."/>
            <person name="Zhou Y.H."/>
            <person name="Cheng J.X."/>
            <person name="Dai P.F."/>
            <person name="Guo W.B."/>
            <person name="Han X.H."/>
            <person name="Huang E.J."/>
            <person name="Li L.F."/>
            <person name="Wei W."/>
            <person name="Gao Y.C."/>
            <person name="Liu J.Z."/>
            <person name="Shao H.Z."/>
            <person name="Wang X."/>
            <person name="Wang C.C."/>
            <person name="Yang T.C."/>
            <person name="Huo Q.B."/>
            <person name="Li W."/>
            <person name="Chen H.Y."/>
            <person name="Chen S.E."/>
            <person name="Zhou L.G."/>
            <person name="Ni X.B."/>
            <person name="Tian J.H."/>
            <person name="Sheng Y."/>
            <person name="Liu T."/>
            <person name="Pan Y.S."/>
            <person name="Xia L.Y."/>
            <person name="Li J."/>
            <person name="Zhao F."/>
            <person name="Cao W.C."/>
        </authorList>
    </citation>
    <scope>NUCLEOTIDE SEQUENCE [LARGE SCALE GENOMIC DNA]</scope>
    <source>
        <strain evidence="1">Iper-2018</strain>
    </source>
</reference>
<proteinExistence type="predicted"/>
<gene>
    <name evidence="1" type="ORF">HPB47_017960</name>
</gene>
<keyword evidence="2" id="KW-1185">Reference proteome</keyword>
<sequence length="308" mass="35012">MTTSRRRLRRSFRSLDASEVERTKRRKEQVRTAAVIHRLRTHFAIIPVRRHNMRWDADPACQALQRITTLFASTTPIHLLATHVVESGIRLSSVRNVVVIAVRVTEKAVETMFSAFCLKSFRSMYGTTELSNVISWMPRDTMEHKTIGFPAPDVQMKAVDIDTGKVLGPKEHGELWVKSPTNMRAYHNNPDATAEVITPDGWLRTGDIVYYDETGRFYIVERIKQFFHCMDRQVAQSEIEAVLLSHEGVEEAAVIDVPHPEYGDVAKAFVVLKPSYRGPWKTRTQELQHFVAGIIFIAVGLSAALAER</sequence>
<protein>
    <submittedName>
        <fullName evidence="1">Uncharacterized protein</fullName>
    </submittedName>
</protein>
<comment type="caution">
    <text evidence="1">The sequence shown here is derived from an EMBL/GenBank/DDBJ whole genome shotgun (WGS) entry which is preliminary data.</text>
</comment>
<accession>A0AC60QQH7</accession>
<name>A0AC60QQH7_IXOPE</name>
<dbReference type="Proteomes" id="UP000805193">
    <property type="component" value="Unassembled WGS sequence"/>
</dbReference>
<evidence type="ECO:0000313" key="2">
    <source>
        <dbReference type="Proteomes" id="UP000805193"/>
    </source>
</evidence>
<organism evidence="1 2">
    <name type="scientific">Ixodes persulcatus</name>
    <name type="common">Taiga tick</name>
    <dbReference type="NCBI Taxonomy" id="34615"/>
    <lineage>
        <taxon>Eukaryota</taxon>
        <taxon>Metazoa</taxon>
        <taxon>Ecdysozoa</taxon>
        <taxon>Arthropoda</taxon>
        <taxon>Chelicerata</taxon>
        <taxon>Arachnida</taxon>
        <taxon>Acari</taxon>
        <taxon>Parasitiformes</taxon>
        <taxon>Ixodida</taxon>
        <taxon>Ixodoidea</taxon>
        <taxon>Ixodidae</taxon>
        <taxon>Ixodinae</taxon>
        <taxon>Ixodes</taxon>
    </lineage>
</organism>
<evidence type="ECO:0000313" key="1">
    <source>
        <dbReference type="EMBL" id="KAG0436405.1"/>
    </source>
</evidence>
<dbReference type="EMBL" id="JABSTQ010006972">
    <property type="protein sequence ID" value="KAG0436405.1"/>
    <property type="molecule type" value="Genomic_DNA"/>
</dbReference>